<evidence type="ECO:0000256" key="1">
    <source>
        <dbReference type="SAM" id="Phobius"/>
    </source>
</evidence>
<reference evidence="3 7" key="3">
    <citation type="submission" date="2020-05" db="EMBL/GenBank/DDBJ databases">
        <title>The draft genome of Cronobacter sakazakii strain 145005.</title>
        <authorList>
            <person name="Yang J."/>
            <person name="Liu L."/>
            <person name="Feng Y."/>
            <person name="Zong Z."/>
        </authorList>
    </citation>
    <scope>NUCLEOTIDE SEQUENCE [LARGE SCALE GENOMIC DNA]</scope>
    <source>
        <strain evidence="3 7">145005</strain>
    </source>
</reference>
<feature type="transmembrane region" description="Helical" evidence="1">
    <location>
        <begin position="7"/>
        <end position="25"/>
    </location>
</feature>
<dbReference type="KEGG" id="csj:CSK29544_02927"/>
<dbReference type="RefSeq" id="WP_004387317.1">
    <property type="nucleotide sequence ID" value="NZ_CABMLV010000001.1"/>
</dbReference>
<evidence type="ECO:0000313" key="3">
    <source>
        <dbReference type="EMBL" id="NYV43082.1"/>
    </source>
</evidence>
<sequence>MLPGIPTLALAFMVWLLIFIPSYKIATRAGFGWSMALLLTLPGLNIIAWWCFACMKWPARRYF</sequence>
<keyword evidence="1" id="KW-0812">Transmembrane</keyword>
<keyword evidence="1" id="KW-1133">Transmembrane helix</keyword>
<reference evidence="4 5" key="1">
    <citation type="submission" date="2017-04" db="EMBL/GenBank/DDBJ databases">
        <title>Cronobacter sakazakii, ST83 Lineage Isolates.</title>
        <authorList>
            <person name="Chase H."/>
            <person name="Tall B."/>
            <person name="Gopinath G."/>
            <person name="Lehner A."/>
        </authorList>
    </citation>
    <scope>NUCLEOTIDE SEQUENCE [LARGE SCALE GENOMIC DNA]</scope>
    <source>
        <strain evidence="4 5">MOD1_Comp15</strain>
    </source>
</reference>
<dbReference type="EMBL" id="JABTXY010000024">
    <property type="protein sequence ID" value="NYV43082.1"/>
    <property type="molecule type" value="Genomic_DNA"/>
</dbReference>
<dbReference type="GeneID" id="56730490"/>
<organism evidence="4 5">
    <name type="scientific">Cronobacter sakazakii</name>
    <name type="common">Enterobacter sakazakii</name>
    <dbReference type="NCBI Taxonomy" id="28141"/>
    <lineage>
        <taxon>Bacteria</taxon>
        <taxon>Pseudomonadati</taxon>
        <taxon>Pseudomonadota</taxon>
        <taxon>Gammaproteobacteria</taxon>
        <taxon>Enterobacterales</taxon>
        <taxon>Enterobacteriaceae</taxon>
        <taxon>Cronobacter</taxon>
    </lineage>
</organism>
<accession>A0A2S9UHH6</accession>
<evidence type="ECO:0000313" key="6">
    <source>
        <dbReference type="Proteomes" id="UP000439917"/>
    </source>
</evidence>
<evidence type="ECO:0000313" key="4">
    <source>
        <dbReference type="EMBL" id="PUW07424.1"/>
    </source>
</evidence>
<dbReference type="Proteomes" id="UP000548673">
    <property type="component" value="Unassembled WGS sequence"/>
</dbReference>
<evidence type="ECO:0000313" key="5">
    <source>
        <dbReference type="Proteomes" id="UP000244856"/>
    </source>
</evidence>
<protein>
    <recommendedName>
        <fullName evidence="8">Inner membrane protein</fullName>
    </recommendedName>
</protein>
<gene>
    <name evidence="4" type="ORF">B7T07_04040</name>
    <name evidence="2" type="ORF">FZI38_07600</name>
    <name evidence="3" type="ORF">HRR37_12025</name>
</gene>
<dbReference type="AlphaFoldDB" id="A0A2S9UHH6"/>
<dbReference type="STRING" id="28141.CSK29544_02927"/>
<reference evidence="2 6" key="2">
    <citation type="submission" date="2019-09" db="EMBL/GenBank/DDBJ databases">
        <title>Prevalence, distribution, and phylogeny of type two toxin-antitoxin genes possessed by Cronobacter species where C. sakazakii homologs follow sequence type lineages.</title>
        <authorList>
            <person name="Finkelstein S."/>
            <person name="Negrete F."/>
            <person name="Jang H."/>
            <person name="Gopinath G.R."/>
            <person name="Tall B.D."/>
        </authorList>
    </citation>
    <scope>NUCLEOTIDE SEQUENCE [LARGE SCALE GENOMIC DNA]</scope>
    <source>
        <strain evidence="2 6">MOD1_Comp4</strain>
    </source>
</reference>
<feature type="transmembrane region" description="Helical" evidence="1">
    <location>
        <begin position="31"/>
        <end position="52"/>
    </location>
</feature>
<proteinExistence type="predicted"/>
<evidence type="ECO:0000313" key="2">
    <source>
        <dbReference type="EMBL" id="KAB0879876.1"/>
    </source>
</evidence>
<keyword evidence="1" id="KW-0472">Membrane</keyword>
<dbReference type="EMBL" id="WAGF01000007">
    <property type="protein sequence ID" value="KAB0879876.1"/>
    <property type="molecule type" value="Genomic_DNA"/>
</dbReference>
<dbReference type="Proteomes" id="UP000244856">
    <property type="component" value="Unassembled WGS sequence"/>
</dbReference>
<comment type="caution">
    <text evidence="4">The sequence shown here is derived from an EMBL/GenBank/DDBJ whole genome shotgun (WGS) entry which is preliminary data.</text>
</comment>
<dbReference type="Proteomes" id="UP000439917">
    <property type="component" value="Unassembled WGS sequence"/>
</dbReference>
<dbReference type="EMBL" id="NCTU01000002">
    <property type="protein sequence ID" value="PUW07424.1"/>
    <property type="molecule type" value="Genomic_DNA"/>
</dbReference>
<evidence type="ECO:0008006" key="8">
    <source>
        <dbReference type="Google" id="ProtNLM"/>
    </source>
</evidence>
<evidence type="ECO:0000313" key="7">
    <source>
        <dbReference type="Proteomes" id="UP000548673"/>
    </source>
</evidence>
<name>A0A2S9UHH6_CROSK</name>